<dbReference type="InterPro" id="IPR005084">
    <property type="entry name" value="CBM6"/>
</dbReference>
<dbReference type="Gene3D" id="3.40.50.880">
    <property type="match status" value="1"/>
</dbReference>
<name>A0ABT6LWW3_9ACTN</name>
<evidence type="ECO:0000256" key="8">
    <source>
        <dbReference type="ARBA" id="ARBA00023136"/>
    </source>
</evidence>
<keyword evidence="3 9" id="KW-0732">Signal</keyword>
<dbReference type="PANTHER" id="PTHR40469">
    <property type="entry name" value="SECRETED GLYCOSYL HYDROLASE"/>
    <property type="match status" value="1"/>
</dbReference>
<proteinExistence type="predicted"/>
<protein>
    <submittedName>
        <fullName evidence="11">Type 1 glutamine amidotransferase</fullName>
    </submittedName>
</protein>
<dbReference type="SMART" id="SM00606">
    <property type="entry name" value="CBD_IV"/>
    <property type="match status" value="1"/>
</dbReference>
<comment type="subcellular location">
    <subcellularLocation>
        <location evidence="1">Golgi apparatus membrane</location>
        <topology evidence="1">Single-pass type II membrane protein</topology>
    </subcellularLocation>
</comment>
<evidence type="ECO:0000256" key="1">
    <source>
        <dbReference type="ARBA" id="ARBA00004323"/>
    </source>
</evidence>
<dbReference type="InterPro" id="IPR006584">
    <property type="entry name" value="Cellulose-bd_IV"/>
</dbReference>
<keyword evidence="12" id="KW-1185">Reference proteome</keyword>
<keyword evidence="11" id="KW-0315">Glutamine amidotransferase</keyword>
<dbReference type="Proteomes" id="UP001160499">
    <property type="component" value="Unassembled WGS sequence"/>
</dbReference>
<keyword evidence="5" id="KW-0735">Signal-anchor</keyword>
<sequence length="719" mass="76269">MNRRTWRTARRLAALALATACTLSLPAVTAHAGPAKADAAFDILVFSKTAGFRHDAIPAGTEALRTLGTQNDFSVTATEDAGAFTPANLASYEAVVFLSTTGDVLDDTQQNALQSYVDNGGGYLGVHAAADTEYDWPYYNQLVGAYFKSHPAIQQATVKNEDRTHPATAHLAPTWTRTDELYNYRTNPRSAVHVLQTLDESTYSGGEMGADHPITWCHPQGKGRSFYTGLGHTIESYNDAAFRSLLLGAVRYTAGAAPANCSAPSGPHSVEGEAFTSGSGVQAATHAGASGGQTLGYVENGDWAGYASVSTAGASTFTAKVSSAGAGGTVEVRSGSATGTLLGSVRVPVTGSWDTFTTVSTALTSSASGPLFLRFTGGSGSLFDIDTFTLGTTPATKALNQNVHLFYYPWYGSPVVNGDWRHWQQGGHTPPDDIGADLYPALGPYDSADYTGAVAQHMKWIARSGAGVLVYSWWGQGSNEDRIARGVLDAAQKEGIKVAWHLEPYAGRTGASTADDIRYINTTYGDHPAFYRSADHGDKGAFYVFSSLDVTDWTALDQVTGNSIVLAQTTDTSKIQHFSGLYTYDGIAGATAPGWKQAGDYARANNLIWSPSVAPGYIDDRAVPGNTTPTVDRADGAAYDRQWGNALAPETGGPPTWVSVTSFNEWHEGSSIEPADATPPAGHNYQTYDGAYGLTGPAAETSYLDRTAYWADRFLNARN</sequence>
<dbReference type="InterPro" id="IPR026071">
    <property type="entry name" value="Glyco_Hydrolase_99"/>
</dbReference>
<keyword evidence="6" id="KW-1133">Transmembrane helix</keyword>
<dbReference type="InterPro" id="IPR029010">
    <property type="entry name" value="ThuA-like"/>
</dbReference>
<dbReference type="SUPFAM" id="SSF52317">
    <property type="entry name" value="Class I glutamine amidotransferase-like"/>
    <property type="match status" value="1"/>
</dbReference>
<dbReference type="EMBL" id="JARXVH010000018">
    <property type="protein sequence ID" value="MDH6220803.1"/>
    <property type="molecule type" value="Genomic_DNA"/>
</dbReference>
<dbReference type="Pfam" id="PF03422">
    <property type="entry name" value="CBM_6"/>
    <property type="match status" value="1"/>
</dbReference>
<dbReference type="Gene3D" id="2.60.120.260">
    <property type="entry name" value="Galactose-binding domain-like"/>
    <property type="match status" value="1"/>
</dbReference>
<reference evidence="11 12" key="1">
    <citation type="submission" date="2023-04" db="EMBL/GenBank/DDBJ databases">
        <title>Forest soil microbial communities from Buena Vista Peninsula, Colon Province, Panama.</title>
        <authorList>
            <person name="Bouskill N."/>
        </authorList>
    </citation>
    <scope>NUCLEOTIDE SEQUENCE [LARGE SCALE GENOMIC DNA]</scope>
    <source>
        <strain evidence="11 12">GGS1</strain>
    </source>
</reference>
<keyword evidence="4" id="KW-0378">Hydrolase</keyword>
<dbReference type="InterPro" id="IPR029062">
    <property type="entry name" value="Class_I_gatase-like"/>
</dbReference>
<evidence type="ECO:0000256" key="7">
    <source>
        <dbReference type="ARBA" id="ARBA00023034"/>
    </source>
</evidence>
<evidence type="ECO:0000256" key="6">
    <source>
        <dbReference type="ARBA" id="ARBA00022989"/>
    </source>
</evidence>
<evidence type="ECO:0000256" key="2">
    <source>
        <dbReference type="ARBA" id="ARBA00022692"/>
    </source>
</evidence>
<dbReference type="Pfam" id="PF06283">
    <property type="entry name" value="ThuA"/>
    <property type="match status" value="1"/>
</dbReference>
<comment type="caution">
    <text evidence="11">The sequence shown here is derived from an EMBL/GenBank/DDBJ whole genome shotgun (WGS) entry which is preliminary data.</text>
</comment>
<evidence type="ECO:0000256" key="9">
    <source>
        <dbReference type="SAM" id="SignalP"/>
    </source>
</evidence>
<dbReference type="PANTHER" id="PTHR40469:SF2">
    <property type="entry name" value="GALACTOSE-BINDING DOMAIN-LIKE SUPERFAMILY PROTEIN"/>
    <property type="match status" value="1"/>
</dbReference>
<keyword evidence="2" id="KW-0812">Transmembrane</keyword>
<organism evidence="11 12">
    <name type="scientific">Streptomyces pseudovenezuelae</name>
    <dbReference type="NCBI Taxonomy" id="67350"/>
    <lineage>
        <taxon>Bacteria</taxon>
        <taxon>Bacillati</taxon>
        <taxon>Actinomycetota</taxon>
        <taxon>Actinomycetes</taxon>
        <taxon>Kitasatosporales</taxon>
        <taxon>Streptomycetaceae</taxon>
        <taxon>Streptomyces</taxon>
        <taxon>Streptomyces aurantiacus group</taxon>
    </lineage>
</organism>
<gene>
    <name evidence="11" type="ORF">M2283_008145</name>
</gene>
<keyword evidence="7" id="KW-0333">Golgi apparatus</keyword>
<keyword evidence="8" id="KW-0472">Membrane</keyword>
<dbReference type="SUPFAM" id="SSF49785">
    <property type="entry name" value="Galactose-binding domain-like"/>
    <property type="match status" value="1"/>
</dbReference>
<dbReference type="CDD" id="cd04084">
    <property type="entry name" value="CBM6_xylanase-like"/>
    <property type="match status" value="1"/>
</dbReference>
<dbReference type="Gene3D" id="3.20.20.80">
    <property type="entry name" value="Glycosidases"/>
    <property type="match status" value="1"/>
</dbReference>
<dbReference type="PROSITE" id="PS51175">
    <property type="entry name" value="CBM6"/>
    <property type="match status" value="1"/>
</dbReference>
<accession>A0ABT6LWW3</accession>
<evidence type="ECO:0000313" key="12">
    <source>
        <dbReference type="Proteomes" id="UP001160499"/>
    </source>
</evidence>
<evidence type="ECO:0000259" key="10">
    <source>
        <dbReference type="PROSITE" id="PS51175"/>
    </source>
</evidence>
<dbReference type="Pfam" id="PF16317">
    <property type="entry name" value="Glyco_hydro_99"/>
    <property type="match status" value="1"/>
</dbReference>
<evidence type="ECO:0000256" key="3">
    <source>
        <dbReference type="ARBA" id="ARBA00022729"/>
    </source>
</evidence>
<dbReference type="InterPro" id="IPR008979">
    <property type="entry name" value="Galactose-bd-like_sf"/>
</dbReference>
<evidence type="ECO:0000313" key="11">
    <source>
        <dbReference type="EMBL" id="MDH6220803.1"/>
    </source>
</evidence>
<dbReference type="CDD" id="cd11574">
    <property type="entry name" value="GH99"/>
    <property type="match status" value="1"/>
</dbReference>
<feature type="chain" id="PRO_5045958408" evidence="9">
    <location>
        <begin position="33"/>
        <end position="719"/>
    </location>
</feature>
<dbReference type="RefSeq" id="WP_280881555.1">
    <property type="nucleotide sequence ID" value="NZ_JARXVH010000018.1"/>
</dbReference>
<feature type="domain" description="CBM6" evidence="10">
    <location>
        <begin position="268"/>
        <end position="391"/>
    </location>
</feature>
<evidence type="ECO:0000256" key="4">
    <source>
        <dbReference type="ARBA" id="ARBA00022801"/>
    </source>
</evidence>
<evidence type="ECO:0000256" key="5">
    <source>
        <dbReference type="ARBA" id="ARBA00022968"/>
    </source>
</evidence>
<feature type="signal peptide" evidence="9">
    <location>
        <begin position="1"/>
        <end position="32"/>
    </location>
</feature>